<evidence type="ECO:0000256" key="1">
    <source>
        <dbReference type="SAM" id="SignalP"/>
    </source>
</evidence>
<proteinExistence type="predicted"/>
<accession>A0ABY6IX58</accession>
<reference evidence="2" key="1">
    <citation type="submission" date="2022-10" db="EMBL/GenBank/DDBJ databases">
        <title>Chitinophaga sp. nov., isolated from soil.</title>
        <authorList>
            <person name="Jeon C.O."/>
        </authorList>
    </citation>
    <scope>NUCLEOTIDE SEQUENCE</scope>
    <source>
        <strain evidence="2">R8</strain>
    </source>
</reference>
<evidence type="ECO:0000313" key="3">
    <source>
        <dbReference type="Proteomes" id="UP001162741"/>
    </source>
</evidence>
<organism evidence="2 3">
    <name type="scientific">Chitinophaga horti</name>
    <dbReference type="NCBI Taxonomy" id="2920382"/>
    <lineage>
        <taxon>Bacteria</taxon>
        <taxon>Pseudomonadati</taxon>
        <taxon>Bacteroidota</taxon>
        <taxon>Chitinophagia</taxon>
        <taxon>Chitinophagales</taxon>
        <taxon>Chitinophagaceae</taxon>
        <taxon>Chitinophaga</taxon>
    </lineage>
</organism>
<dbReference type="Proteomes" id="UP001162741">
    <property type="component" value="Chromosome"/>
</dbReference>
<evidence type="ECO:0000313" key="2">
    <source>
        <dbReference type="EMBL" id="UYQ91970.1"/>
    </source>
</evidence>
<dbReference type="RefSeq" id="WP_264280317.1">
    <property type="nucleotide sequence ID" value="NZ_CP107006.1"/>
</dbReference>
<feature type="chain" id="PRO_5045779444" description="LTXXQ motif family protein" evidence="1">
    <location>
        <begin position="20"/>
        <end position="122"/>
    </location>
</feature>
<protein>
    <recommendedName>
        <fullName evidence="4">LTXXQ motif family protein</fullName>
    </recommendedName>
</protein>
<keyword evidence="1" id="KW-0732">Signal</keyword>
<dbReference type="EMBL" id="CP107006">
    <property type="protein sequence ID" value="UYQ91970.1"/>
    <property type="molecule type" value="Genomic_DNA"/>
</dbReference>
<name>A0ABY6IX58_9BACT</name>
<gene>
    <name evidence="2" type="ORF">MKQ68_17945</name>
</gene>
<feature type="signal peptide" evidence="1">
    <location>
        <begin position="1"/>
        <end position="19"/>
    </location>
</feature>
<sequence>MKKLTILMICITIASLVQAQSIHPKLTEAQKKELKAKMDAYKARLKLTEQQQPKFEAVNLQYAEAIASLRNDNGSRMSKLKKLKAATNKRDQEMKAILSAEQYKIFKAHQEEAKKHVRAGRR</sequence>
<keyword evidence="3" id="KW-1185">Reference proteome</keyword>
<evidence type="ECO:0008006" key="4">
    <source>
        <dbReference type="Google" id="ProtNLM"/>
    </source>
</evidence>